<keyword evidence="3" id="KW-1185">Reference proteome</keyword>
<dbReference type="Proteomes" id="UP001597373">
    <property type="component" value="Unassembled WGS sequence"/>
</dbReference>
<organism evidence="2 3">
    <name type="scientific">Chelativorans composti</name>
    <dbReference type="NCBI Taxonomy" id="768533"/>
    <lineage>
        <taxon>Bacteria</taxon>
        <taxon>Pseudomonadati</taxon>
        <taxon>Pseudomonadota</taxon>
        <taxon>Alphaproteobacteria</taxon>
        <taxon>Hyphomicrobiales</taxon>
        <taxon>Phyllobacteriaceae</taxon>
        <taxon>Chelativorans</taxon>
    </lineage>
</organism>
<gene>
    <name evidence="2" type="ORF">ACFSMZ_11210</name>
</gene>
<evidence type="ECO:0000256" key="1">
    <source>
        <dbReference type="SAM" id="SignalP"/>
    </source>
</evidence>
<comment type="caution">
    <text evidence="2">The sequence shown here is derived from an EMBL/GenBank/DDBJ whole genome shotgun (WGS) entry which is preliminary data.</text>
</comment>
<sequence length="117" mass="12620">MFRQIKTIALAAVVSLGSLAAVPAANAEGVYFSIGSHGATITVRDGHRGPGWGGHHHRRPPACSAREALHKARGMGLHRARIVREDRRAIHVAGRGRHGRDVVVFARAPHCPVIRVH</sequence>
<reference evidence="3" key="1">
    <citation type="journal article" date="2019" name="Int. J. Syst. Evol. Microbiol.">
        <title>The Global Catalogue of Microorganisms (GCM) 10K type strain sequencing project: providing services to taxonomists for standard genome sequencing and annotation.</title>
        <authorList>
            <consortium name="The Broad Institute Genomics Platform"/>
            <consortium name="The Broad Institute Genome Sequencing Center for Infectious Disease"/>
            <person name="Wu L."/>
            <person name="Ma J."/>
        </authorList>
    </citation>
    <scope>NUCLEOTIDE SEQUENCE [LARGE SCALE GENOMIC DNA]</scope>
    <source>
        <strain evidence="3">KCTC 23707</strain>
    </source>
</reference>
<dbReference type="RefSeq" id="WP_165278585.1">
    <property type="nucleotide sequence ID" value="NZ_BAABGS010000021.1"/>
</dbReference>
<proteinExistence type="predicted"/>
<keyword evidence="1" id="KW-0732">Signal</keyword>
<evidence type="ECO:0000313" key="2">
    <source>
        <dbReference type="EMBL" id="MFD2260329.1"/>
    </source>
</evidence>
<feature type="signal peptide" evidence="1">
    <location>
        <begin position="1"/>
        <end position="27"/>
    </location>
</feature>
<dbReference type="EMBL" id="JBHUIR010000038">
    <property type="protein sequence ID" value="MFD2260329.1"/>
    <property type="molecule type" value="Genomic_DNA"/>
</dbReference>
<evidence type="ECO:0000313" key="3">
    <source>
        <dbReference type="Proteomes" id="UP001597373"/>
    </source>
</evidence>
<evidence type="ECO:0008006" key="4">
    <source>
        <dbReference type="Google" id="ProtNLM"/>
    </source>
</evidence>
<protein>
    <recommendedName>
        <fullName evidence="4">Antifreeze protein</fullName>
    </recommendedName>
</protein>
<name>A0ABW5DHB5_9HYPH</name>
<accession>A0ABW5DHB5</accession>
<feature type="chain" id="PRO_5046401242" description="Antifreeze protein" evidence="1">
    <location>
        <begin position="28"/>
        <end position="117"/>
    </location>
</feature>